<dbReference type="Proteomes" id="UP000011205">
    <property type="component" value="Unassembled WGS sequence"/>
</dbReference>
<dbReference type="Gene3D" id="1.10.10.10">
    <property type="entry name" value="Winged helix-like DNA-binding domain superfamily/Winged helix DNA-binding domain"/>
    <property type="match status" value="1"/>
</dbReference>
<dbReference type="InterPro" id="IPR036388">
    <property type="entry name" value="WH-like_DNA-bd_sf"/>
</dbReference>
<evidence type="ECO:0000256" key="1">
    <source>
        <dbReference type="SAM" id="MobiDB-lite"/>
    </source>
</evidence>
<name>L8P5D5_STRVR</name>
<gene>
    <name evidence="5" type="ORF">STVIR_7732</name>
</gene>
<dbReference type="Gene3D" id="1.20.58.1460">
    <property type="match status" value="1"/>
</dbReference>
<feature type="domain" description="Transcriptional repressor PaaX-like N-terminal" evidence="2">
    <location>
        <begin position="20"/>
        <end position="81"/>
    </location>
</feature>
<accession>L8P5D5</accession>
<dbReference type="InterPro" id="IPR013225">
    <property type="entry name" value="PaaX_C"/>
</dbReference>
<evidence type="ECO:0000313" key="5">
    <source>
        <dbReference type="EMBL" id="ELS51333.1"/>
    </source>
</evidence>
<dbReference type="EMBL" id="AMLP01000236">
    <property type="protein sequence ID" value="ELS51333.1"/>
    <property type="molecule type" value="Genomic_DNA"/>
</dbReference>
<dbReference type="Pfam" id="PF08223">
    <property type="entry name" value="PaaX_C"/>
    <property type="match status" value="1"/>
</dbReference>
<dbReference type="InterPro" id="IPR012906">
    <property type="entry name" value="PaaX-like_N"/>
</dbReference>
<evidence type="ECO:0008006" key="7">
    <source>
        <dbReference type="Google" id="ProtNLM"/>
    </source>
</evidence>
<feature type="domain" description="Transcriptional repressor PaaX-like central Cas2-like" evidence="4">
    <location>
        <begin position="99"/>
        <end position="146"/>
    </location>
</feature>
<dbReference type="InterPro" id="IPR048846">
    <property type="entry name" value="PaaX-like_central"/>
</dbReference>
<dbReference type="PIRSF" id="PIRSF020623">
    <property type="entry name" value="PaaX"/>
    <property type="match status" value="1"/>
</dbReference>
<feature type="domain" description="Transcriptional repressor PaaX-like C-terminal" evidence="3">
    <location>
        <begin position="200"/>
        <end position="249"/>
    </location>
</feature>
<comment type="caution">
    <text evidence="5">The sequence shown here is derived from an EMBL/GenBank/DDBJ whole genome shotgun (WGS) entry which is preliminary data.</text>
</comment>
<feature type="region of interest" description="Disordered" evidence="1">
    <location>
        <begin position="250"/>
        <end position="281"/>
    </location>
</feature>
<dbReference type="PATRIC" id="fig|1160705.3.peg.7642"/>
<evidence type="ECO:0000259" key="4">
    <source>
        <dbReference type="Pfam" id="PF20803"/>
    </source>
</evidence>
<evidence type="ECO:0000259" key="2">
    <source>
        <dbReference type="Pfam" id="PF07848"/>
    </source>
</evidence>
<dbReference type="AlphaFoldDB" id="L8P5D5"/>
<dbReference type="Pfam" id="PF20803">
    <property type="entry name" value="PaaX_M"/>
    <property type="match status" value="1"/>
</dbReference>
<evidence type="ECO:0000259" key="3">
    <source>
        <dbReference type="Pfam" id="PF08223"/>
    </source>
</evidence>
<dbReference type="InterPro" id="IPR011965">
    <property type="entry name" value="PaaX_trns_reg"/>
</dbReference>
<dbReference type="GO" id="GO:0006351">
    <property type="term" value="P:DNA-templated transcription"/>
    <property type="evidence" value="ECO:0007669"/>
    <property type="project" value="InterPro"/>
</dbReference>
<dbReference type="Gene3D" id="3.30.70.2650">
    <property type="match status" value="1"/>
</dbReference>
<evidence type="ECO:0000313" key="6">
    <source>
        <dbReference type="Proteomes" id="UP000011205"/>
    </source>
</evidence>
<reference evidence="5 6" key="1">
    <citation type="journal article" date="2013" name="Genome Announc.">
        <title>Draft Genome Sequence of Streptomyces viridochromogenes Strain Tu57, Producer of Avilamycin.</title>
        <authorList>
            <person name="Gruning B.A."/>
            <person name="Erxleben A."/>
            <person name="Hahnlein A."/>
            <person name="Gunther S."/>
        </authorList>
    </citation>
    <scope>NUCLEOTIDE SEQUENCE [LARGE SCALE GENOMIC DNA]</scope>
    <source>
        <strain evidence="5 6">Tue57</strain>
    </source>
</reference>
<protein>
    <recommendedName>
        <fullName evidence="7">PaaX domain-containing protein, C-domain protein</fullName>
    </recommendedName>
</protein>
<sequence>MTMPNNPSPQADEVELRPLSARSVVLSLLLGLHPPELPVKDLVHCVEPFGIAGSTVRAALSRMAAAGDLRRADTVYRLSDRLLERQRRQDDAVHPETLPWDGGWEMIVVTATGRGPAERAELRAELARLRLAELREGVWLRPANLLRPLPDDLGQVAERCTARPDRPARELAAGLWPLDAWAGTGRALLAHVGRARHPSERFTAFAAVVRHLLADPVLPPELLPADWPGARLRTAYADYRREVVETVRAHGGHQVGPAEDVRAHGGHQVGPTDDLRARGGR</sequence>
<dbReference type="PANTHER" id="PTHR30319:SF1">
    <property type="entry name" value="TRANSCRIPTIONAL REPRESSOR PAAX"/>
    <property type="match status" value="1"/>
</dbReference>
<proteinExistence type="predicted"/>
<organism evidence="5 6">
    <name type="scientific">Streptomyces viridochromogenes Tue57</name>
    <dbReference type="NCBI Taxonomy" id="1160705"/>
    <lineage>
        <taxon>Bacteria</taxon>
        <taxon>Bacillati</taxon>
        <taxon>Actinomycetota</taxon>
        <taxon>Actinomycetes</taxon>
        <taxon>Kitasatosporales</taxon>
        <taxon>Streptomycetaceae</taxon>
        <taxon>Streptomyces</taxon>
    </lineage>
</organism>
<dbReference type="PANTHER" id="PTHR30319">
    <property type="entry name" value="PHENYLACETIC ACID REGULATOR-RELATED TRANSCRIPTIONAL REPRESSOR"/>
    <property type="match status" value="1"/>
</dbReference>
<dbReference type="Pfam" id="PF07848">
    <property type="entry name" value="PaaX"/>
    <property type="match status" value="1"/>
</dbReference>